<comment type="caution">
    <text evidence="1">The sequence shown here is derived from an EMBL/GenBank/DDBJ whole genome shotgun (WGS) entry which is preliminary data.</text>
</comment>
<proteinExistence type="predicted"/>
<dbReference type="InterPro" id="IPR003774">
    <property type="entry name" value="AlgH-like"/>
</dbReference>
<evidence type="ECO:0000313" key="1">
    <source>
        <dbReference type="EMBL" id="KAL3763030.1"/>
    </source>
</evidence>
<keyword evidence="2" id="KW-1185">Reference proteome</keyword>
<dbReference type="Pfam" id="PF02622">
    <property type="entry name" value="DUF179"/>
    <property type="match status" value="1"/>
</dbReference>
<protein>
    <submittedName>
        <fullName evidence="1">Uncharacterized protein</fullName>
    </submittedName>
</protein>
<dbReference type="SUPFAM" id="SSF143456">
    <property type="entry name" value="VC0467-like"/>
    <property type="match status" value="1"/>
</dbReference>
<accession>A0ABD3MFY0</accession>
<evidence type="ECO:0000313" key="2">
    <source>
        <dbReference type="Proteomes" id="UP001530293"/>
    </source>
</evidence>
<name>A0ABD3MFY0_9STRA</name>
<dbReference type="EMBL" id="JALLBG020000130">
    <property type="protein sequence ID" value="KAL3763030.1"/>
    <property type="molecule type" value="Genomic_DNA"/>
</dbReference>
<dbReference type="Gene3D" id="3.40.1740.10">
    <property type="entry name" value="VC0467-like"/>
    <property type="match status" value="1"/>
</dbReference>
<gene>
    <name evidence="1" type="ORF">ACHAWU_001177</name>
</gene>
<sequence>MISQSSRGVLFSLLSVSWNGLFSFGSSFSHRPSSPSRRAHPQFIFSDEHFFPIDKSSDSLIRMRMISDGDLSTKEDSSKIRYLGSGDDAIIRPGVVLVAPVHEYDHFLMRSAVFIHAIGLDDQDNVIIRGVVIDHPTAFTIGEMSPNVMGKLSDNLLFRGGYDGSDSAMMLHSAGGPNGPIKSDTMIGTSGIFEGGIVSAMESVDAGVIEPDRCKFFFNYMQFTQKELDNMFGGVEDGDAWVSLEIPADYVLNSDYERGQLWSKLRNVIRDIRICEEPS</sequence>
<dbReference type="AlphaFoldDB" id="A0ABD3MFY0"/>
<organism evidence="1 2">
    <name type="scientific">Discostella pseudostelligera</name>
    <dbReference type="NCBI Taxonomy" id="259834"/>
    <lineage>
        <taxon>Eukaryota</taxon>
        <taxon>Sar</taxon>
        <taxon>Stramenopiles</taxon>
        <taxon>Ochrophyta</taxon>
        <taxon>Bacillariophyta</taxon>
        <taxon>Coscinodiscophyceae</taxon>
        <taxon>Thalassiosirophycidae</taxon>
        <taxon>Stephanodiscales</taxon>
        <taxon>Stephanodiscaceae</taxon>
        <taxon>Discostella</taxon>
    </lineage>
</organism>
<dbReference type="Proteomes" id="UP001530293">
    <property type="component" value="Unassembled WGS sequence"/>
</dbReference>
<reference evidence="1 2" key="1">
    <citation type="submission" date="2024-10" db="EMBL/GenBank/DDBJ databases">
        <title>Updated reference genomes for cyclostephanoid diatoms.</title>
        <authorList>
            <person name="Roberts W.R."/>
            <person name="Alverson A.J."/>
        </authorList>
    </citation>
    <scope>NUCLEOTIDE SEQUENCE [LARGE SCALE GENOMIC DNA]</scope>
    <source>
        <strain evidence="1 2">AJA232-27</strain>
    </source>
</reference>